<reference evidence="2 3" key="1">
    <citation type="submission" date="2023-01" db="EMBL/GenBank/DDBJ databases">
        <authorList>
            <person name="Yoon J.-W."/>
        </authorList>
    </citation>
    <scope>NUCLEOTIDE SEQUENCE [LARGE SCALE GENOMIC DNA]</scope>
    <source>
        <strain evidence="2 3">KMU-50</strain>
    </source>
</reference>
<accession>A0ABT4W3X5</accession>
<keyword evidence="1" id="KW-0732">Signal</keyword>
<dbReference type="Proteomes" id="UP001528040">
    <property type="component" value="Unassembled WGS sequence"/>
</dbReference>
<dbReference type="EMBL" id="JAQIIO010000004">
    <property type="protein sequence ID" value="MDA5094502.1"/>
    <property type="molecule type" value="Genomic_DNA"/>
</dbReference>
<keyword evidence="3" id="KW-1185">Reference proteome</keyword>
<feature type="chain" id="PRO_5045997062" evidence="1">
    <location>
        <begin position="19"/>
        <end position="102"/>
    </location>
</feature>
<evidence type="ECO:0000313" key="2">
    <source>
        <dbReference type="EMBL" id="MDA5094502.1"/>
    </source>
</evidence>
<proteinExistence type="predicted"/>
<feature type="signal peptide" evidence="1">
    <location>
        <begin position="1"/>
        <end position="18"/>
    </location>
</feature>
<sequence>MIRIGVILLLLAPATGWAESCVTNSSDHSHLFAVSPSQGDRLMQTLAPGERLCSPTRNGAILSVFENADAFEGCSRLVGPDQSDRLMAYAEFDRCHWASHDR</sequence>
<name>A0ABT4W3X5_9RHOB</name>
<comment type="caution">
    <text evidence="2">The sequence shown here is derived from an EMBL/GenBank/DDBJ whole genome shotgun (WGS) entry which is preliminary data.</text>
</comment>
<gene>
    <name evidence="2" type="ORF">O2N63_10435</name>
</gene>
<evidence type="ECO:0000313" key="3">
    <source>
        <dbReference type="Proteomes" id="UP001528040"/>
    </source>
</evidence>
<organism evidence="2 3">
    <name type="scientific">Aliiroseovarius salicola</name>
    <dbReference type="NCBI Taxonomy" id="3009082"/>
    <lineage>
        <taxon>Bacteria</taxon>
        <taxon>Pseudomonadati</taxon>
        <taxon>Pseudomonadota</taxon>
        <taxon>Alphaproteobacteria</taxon>
        <taxon>Rhodobacterales</taxon>
        <taxon>Paracoccaceae</taxon>
        <taxon>Aliiroseovarius</taxon>
    </lineage>
</organism>
<protein>
    <submittedName>
        <fullName evidence="2">Uncharacterized protein</fullName>
    </submittedName>
</protein>
<evidence type="ECO:0000256" key="1">
    <source>
        <dbReference type="SAM" id="SignalP"/>
    </source>
</evidence>
<dbReference type="RefSeq" id="WP_271054201.1">
    <property type="nucleotide sequence ID" value="NZ_JAQIIO010000004.1"/>
</dbReference>